<dbReference type="EMBL" id="JAWDIP010000003">
    <property type="protein sequence ID" value="MDY0393681.1"/>
    <property type="molecule type" value="Genomic_DNA"/>
</dbReference>
<dbReference type="SUPFAM" id="SSF53067">
    <property type="entry name" value="Actin-like ATPase domain"/>
    <property type="match status" value="1"/>
</dbReference>
<dbReference type="Gene3D" id="3.30.420.40">
    <property type="match status" value="1"/>
</dbReference>
<dbReference type="Proteomes" id="UP001281447">
    <property type="component" value="Unassembled WGS sequence"/>
</dbReference>
<comment type="caution">
    <text evidence="1">The sequence shown here is derived from an EMBL/GenBank/DDBJ whole genome shotgun (WGS) entry which is preliminary data.</text>
</comment>
<sequence length="134" mass="14936">MPKKTKMSPTSASRIVAVLVQHELIREIEAKTDTVGRKATYFVPNESAVISAGIEINKEVVRIGFLNFVGELIAIKSYHFVPEDPSVTAEFVKCKLFEMMKHKNIHRARLAGICVGLPGLIDHKKRKCETFGAI</sequence>
<organism evidence="1 2">
    <name type="scientific">Tigheibacillus halophilus</name>
    <dbReference type="NCBI Taxonomy" id="361280"/>
    <lineage>
        <taxon>Bacteria</taxon>
        <taxon>Bacillati</taxon>
        <taxon>Bacillota</taxon>
        <taxon>Bacilli</taxon>
        <taxon>Bacillales</taxon>
        <taxon>Bacillaceae</taxon>
        <taxon>Tigheibacillus</taxon>
    </lineage>
</organism>
<evidence type="ECO:0000313" key="2">
    <source>
        <dbReference type="Proteomes" id="UP001281447"/>
    </source>
</evidence>
<dbReference type="Gene3D" id="1.10.10.10">
    <property type="entry name" value="Winged helix-like DNA-binding domain superfamily/Winged helix DNA-binding domain"/>
    <property type="match status" value="1"/>
</dbReference>
<evidence type="ECO:0000313" key="1">
    <source>
        <dbReference type="EMBL" id="MDY0393681.1"/>
    </source>
</evidence>
<name>A0ABU5C2Z2_9BACI</name>
<dbReference type="InterPro" id="IPR036388">
    <property type="entry name" value="WH-like_DNA-bd_sf"/>
</dbReference>
<proteinExistence type="predicted"/>
<reference evidence="1 2" key="1">
    <citation type="submission" date="2023-10" db="EMBL/GenBank/DDBJ databases">
        <title>Virgibacillus halophilus 5B73C genome.</title>
        <authorList>
            <person name="Miliotis G."/>
            <person name="Sengupta P."/>
            <person name="Hameed A."/>
            <person name="Chuvochina M."/>
            <person name="Mcdonagh F."/>
            <person name="Simpson A.C."/>
            <person name="Singh N.K."/>
            <person name="Rekha P.D."/>
            <person name="Raman K."/>
            <person name="Hugenholtz P."/>
            <person name="Venkateswaran K."/>
        </authorList>
    </citation>
    <scope>NUCLEOTIDE SEQUENCE [LARGE SCALE GENOMIC DNA]</scope>
    <source>
        <strain evidence="1 2">5B73C</strain>
    </source>
</reference>
<accession>A0ABU5C2Z2</accession>
<protein>
    <submittedName>
        <fullName evidence="1">Uncharacterized protein</fullName>
    </submittedName>
</protein>
<dbReference type="InterPro" id="IPR043129">
    <property type="entry name" value="ATPase_NBD"/>
</dbReference>
<keyword evidence="2" id="KW-1185">Reference proteome</keyword>
<gene>
    <name evidence="1" type="ORF">RWE15_03530</name>
</gene>